<gene>
    <name evidence="7" type="ORF">GCM10009784_12990</name>
</gene>
<feature type="domain" description="TM2" evidence="6">
    <location>
        <begin position="19"/>
        <end position="66"/>
    </location>
</feature>
<keyword evidence="2 5" id="KW-0812">Transmembrane</keyword>
<comment type="subcellular location">
    <subcellularLocation>
        <location evidence="1">Membrane</location>
        <topology evidence="1">Multi-pass membrane protein</topology>
    </subcellularLocation>
</comment>
<proteinExistence type="predicted"/>
<accession>A0ABP5MIN9</accession>
<evidence type="ECO:0000313" key="8">
    <source>
        <dbReference type="Proteomes" id="UP001500974"/>
    </source>
</evidence>
<evidence type="ECO:0000256" key="1">
    <source>
        <dbReference type="ARBA" id="ARBA00004141"/>
    </source>
</evidence>
<feature type="transmembrane region" description="Helical" evidence="5">
    <location>
        <begin position="48"/>
        <end position="75"/>
    </location>
</feature>
<comment type="caution">
    <text evidence="7">The sequence shown here is derived from an EMBL/GenBank/DDBJ whole genome shotgun (WGS) entry which is preliminary data.</text>
</comment>
<organism evidence="7 8">
    <name type="scientific">Arthrobacter parietis</name>
    <dbReference type="NCBI Taxonomy" id="271434"/>
    <lineage>
        <taxon>Bacteria</taxon>
        <taxon>Bacillati</taxon>
        <taxon>Actinomycetota</taxon>
        <taxon>Actinomycetes</taxon>
        <taxon>Micrococcales</taxon>
        <taxon>Micrococcaceae</taxon>
        <taxon>Arthrobacter</taxon>
    </lineage>
</organism>
<evidence type="ECO:0000259" key="6">
    <source>
        <dbReference type="Pfam" id="PF05154"/>
    </source>
</evidence>
<dbReference type="Proteomes" id="UP001500974">
    <property type="component" value="Unassembled WGS sequence"/>
</dbReference>
<sequence length="104" mass="12010">MSNYYGNQPSQHVVVYAAKESWLAYLLWFLLGNFGAHKFYLRQNGMGFLYLGLGLIGYATAWFVLGFLFLIPLWIMMVIDLFTIPGRVRQVNAHLHHQGAVRPY</sequence>
<evidence type="ECO:0000256" key="5">
    <source>
        <dbReference type="SAM" id="Phobius"/>
    </source>
</evidence>
<reference evidence="8" key="1">
    <citation type="journal article" date="2019" name="Int. J. Syst. Evol. Microbiol.">
        <title>The Global Catalogue of Microorganisms (GCM) 10K type strain sequencing project: providing services to taxonomists for standard genome sequencing and annotation.</title>
        <authorList>
            <consortium name="The Broad Institute Genomics Platform"/>
            <consortium name="The Broad Institute Genome Sequencing Center for Infectious Disease"/>
            <person name="Wu L."/>
            <person name="Ma J."/>
        </authorList>
    </citation>
    <scope>NUCLEOTIDE SEQUENCE [LARGE SCALE GENOMIC DNA]</scope>
    <source>
        <strain evidence="8">JCM 14917</strain>
    </source>
</reference>
<dbReference type="InterPro" id="IPR007829">
    <property type="entry name" value="TM2"/>
</dbReference>
<name>A0ABP5MIN9_9MICC</name>
<dbReference type="RefSeq" id="WP_277358769.1">
    <property type="nucleotide sequence ID" value="NZ_BAAAON010000001.1"/>
</dbReference>
<protein>
    <recommendedName>
        <fullName evidence="6">TM2 domain-containing protein</fullName>
    </recommendedName>
</protein>
<evidence type="ECO:0000256" key="4">
    <source>
        <dbReference type="ARBA" id="ARBA00023136"/>
    </source>
</evidence>
<dbReference type="Pfam" id="PF05154">
    <property type="entry name" value="TM2"/>
    <property type="match status" value="1"/>
</dbReference>
<dbReference type="EMBL" id="BAAAON010000001">
    <property type="protein sequence ID" value="GAA2174486.1"/>
    <property type="molecule type" value="Genomic_DNA"/>
</dbReference>
<feature type="transmembrane region" description="Helical" evidence="5">
    <location>
        <begin position="22"/>
        <end position="41"/>
    </location>
</feature>
<keyword evidence="4 5" id="KW-0472">Membrane</keyword>
<keyword evidence="3 5" id="KW-1133">Transmembrane helix</keyword>
<keyword evidence="8" id="KW-1185">Reference proteome</keyword>
<evidence type="ECO:0000313" key="7">
    <source>
        <dbReference type="EMBL" id="GAA2174486.1"/>
    </source>
</evidence>
<evidence type="ECO:0000256" key="2">
    <source>
        <dbReference type="ARBA" id="ARBA00022692"/>
    </source>
</evidence>
<evidence type="ECO:0000256" key="3">
    <source>
        <dbReference type="ARBA" id="ARBA00022989"/>
    </source>
</evidence>